<dbReference type="RefSeq" id="WP_345683679.1">
    <property type="nucleotide sequence ID" value="NZ_BAABRO010000004.1"/>
</dbReference>
<keyword evidence="10 16" id="KW-0520">NAD</keyword>
<dbReference type="EMBL" id="BAABRO010000004">
    <property type="protein sequence ID" value="GAA5506757.1"/>
    <property type="molecule type" value="Genomic_DNA"/>
</dbReference>
<dbReference type="Pfam" id="PF04205">
    <property type="entry name" value="FMN_bind"/>
    <property type="match status" value="1"/>
</dbReference>
<comment type="caution">
    <text evidence="19">The sequence shown here is derived from an EMBL/GenBank/DDBJ whole genome shotgun (WGS) entry which is preliminary data.</text>
</comment>
<dbReference type="HAMAP" id="MF_00427">
    <property type="entry name" value="NqrC"/>
    <property type="match status" value="1"/>
</dbReference>
<comment type="subcellular location">
    <subcellularLocation>
        <location evidence="16">Cell membrane</location>
        <topology evidence="16">Single-pass membrane protein</topology>
    </subcellularLocation>
</comment>
<keyword evidence="14 16" id="KW-0472">Membrane</keyword>
<keyword evidence="4 16" id="KW-0597">Phosphoprotein</keyword>
<feature type="region of interest" description="Disordered" evidence="17">
    <location>
        <begin position="270"/>
        <end position="430"/>
    </location>
</feature>
<sequence>MQQRDSVFYTVGVAAVLCVVCSLAVSFAAVQLRPLQEENKKLDRQRNILDAAGLSMGEFGKPASELSRKQVADLYSRVSEKLVDLETGQYNTELDIEQYDPREAIDKDDESVRIENPKYDLGEQRREKVARVYFVRKPGEEKIRQVVLPVYGKGLWSTLYGYLALKSDLQTIQGLTFYEHGETPGLGGEVDNPSWKAQWPGQKLFDENGEPKAEVYKGPAPDGNPYAVDGLSGATITSRGVTNLIRYWASDEGYGPFLEQLEKEIAAQEGETVTPAVEQPEAKKPVVAKPEPKKPEPKKSEPKKPEPKKPEPKKEVVEVEEPKAEEPKADEAEMKDEPKQEEAAAEEAKPKADEKPAAEEKPQAEDKPDAEAKPEAEDKPAAEDKPEVEEKAKAEDAPKAEDKPAAEEKPEVSEETSPEPSDGEPKQGDE</sequence>
<evidence type="ECO:0000256" key="1">
    <source>
        <dbReference type="ARBA" id="ARBA00022448"/>
    </source>
</evidence>
<dbReference type="PANTHER" id="PTHR37838:SF1">
    <property type="entry name" value="NA(+)-TRANSLOCATING NADH-QUINONE REDUCTASE SUBUNIT C"/>
    <property type="match status" value="1"/>
</dbReference>
<dbReference type="PANTHER" id="PTHR37838">
    <property type="entry name" value="NA(+)-TRANSLOCATING NADH-QUINONE REDUCTASE SUBUNIT C"/>
    <property type="match status" value="1"/>
</dbReference>
<organism evidence="19 20">
    <name type="scientific">Novipirellula caenicola</name>
    <dbReference type="NCBI Taxonomy" id="1536901"/>
    <lineage>
        <taxon>Bacteria</taxon>
        <taxon>Pseudomonadati</taxon>
        <taxon>Planctomycetota</taxon>
        <taxon>Planctomycetia</taxon>
        <taxon>Pirellulales</taxon>
        <taxon>Pirellulaceae</taxon>
        <taxon>Novipirellula</taxon>
    </lineage>
</organism>
<keyword evidence="15 16" id="KW-0739">Sodium transport</keyword>
<evidence type="ECO:0000256" key="9">
    <source>
        <dbReference type="ARBA" id="ARBA00022989"/>
    </source>
</evidence>
<evidence type="ECO:0000313" key="20">
    <source>
        <dbReference type="Proteomes" id="UP001416858"/>
    </source>
</evidence>
<feature type="compositionally biased region" description="Basic and acidic residues" evidence="17">
    <location>
        <begin position="280"/>
        <end position="412"/>
    </location>
</feature>
<protein>
    <recommendedName>
        <fullName evidence="16">Na(+)-translocating NADH-quinone reductase subunit C</fullName>
        <shortName evidence="16">Na(+)-NQR subunit C</shortName>
        <shortName evidence="16">Na(+)-translocating NQR subunit C</shortName>
        <ecNumber evidence="16">7.2.1.1</ecNumber>
    </recommendedName>
    <alternativeName>
        <fullName evidence="16">NQR complex subunit C</fullName>
    </alternativeName>
    <alternativeName>
        <fullName evidence="16">NQR-1 subunit C</fullName>
    </alternativeName>
</protein>
<evidence type="ECO:0000256" key="5">
    <source>
        <dbReference type="ARBA" id="ARBA00022630"/>
    </source>
</evidence>
<evidence type="ECO:0000256" key="16">
    <source>
        <dbReference type="HAMAP-Rule" id="MF_00427"/>
    </source>
</evidence>
<comment type="similarity">
    <text evidence="16">Belongs to the NqrC family.</text>
</comment>
<dbReference type="Proteomes" id="UP001416858">
    <property type="component" value="Unassembled WGS sequence"/>
</dbReference>
<evidence type="ECO:0000313" key="19">
    <source>
        <dbReference type="EMBL" id="GAA5506757.1"/>
    </source>
</evidence>
<comment type="cofactor">
    <cofactor evidence="16">
        <name>FMN</name>
        <dbReference type="ChEBI" id="CHEBI:58210"/>
    </cofactor>
</comment>
<keyword evidence="9 16" id="KW-1133">Transmembrane helix</keyword>
<dbReference type="InterPro" id="IPR010204">
    <property type="entry name" value="NqrC"/>
</dbReference>
<keyword evidence="3" id="KW-0997">Cell inner membrane</keyword>
<evidence type="ECO:0000256" key="17">
    <source>
        <dbReference type="SAM" id="MobiDB-lite"/>
    </source>
</evidence>
<evidence type="ECO:0000256" key="6">
    <source>
        <dbReference type="ARBA" id="ARBA00022643"/>
    </source>
</evidence>
<comment type="function">
    <text evidence="16">NQR complex catalyzes the reduction of ubiquinone-1 to ubiquinol by two successive reactions, coupled with the transport of Na(+) ions from the cytoplasm to the periplasm. NqrA to NqrE are probably involved in the second step, the conversion of ubisemiquinone to ubiquinol.</text>
</comment>
<feature type="domain" description="FMN-binding" evidence="18">
    <location>
        <begin position="154"/>
        <end position="252"/>
    </location>
</feature>
<name>A0ABP9VNI3_9BACT</name>
<dbReference type="NCBIfam" id="NF003749">
    <property type="entry name" value="PRK05346.1-5"/>
    <property type="match status" value="1"/>
</dbReference>
<evidence type="ECO:0000256" key="10">
    <source>
        <dbReference type="ARBA" id="ARBA00023027"/>
    </source>
</evidence>
<keyword evidence="8 16" id="KW-1278">Translocase</keyword>
<evidence type="ECO:0000256" key="2">
    <source>
        <dbReference type="ARBA" id="ARBA00022475"/>
    </source>
</evidence>
<evidence type="ECO:0000256" key="12">
    <source>
        <dbReference type="ARBA" id="ARBA00023065"/>
    </source>
</evidence>
<keyword evidence="13 16" id="KW-0830">Ubiquinone</keyword>
<evidence type="ECO:0000256" key="7">
    <source>
        <dbReference type="ARBA" id="ARBA00022692"/>
    </source>
</evidence>
<evidence type="ECO:0000256" key="15">
    <source>
        <dbReference type="ARBA" id="ARBA00023201"/>
    </source>
</evidence>
<dbReference type="EC" id="7.2.1.1" evidence="16"/>
<keyword evidence="5 16" id="KW-0285">Flavoprotein</keyword>
<keyword evidence="7 16" id="KW-0812">Transmembrane</keyword>
<keyword evidence="1 16" id="KW-0813">Transport</keyword>
<comment type="subunit">
    <text evidence="16">Composed of six subunits; NqrA, NqrB, NqrC, NqrD, NqrE and NqrF.</text>
</comment>
<comment type="catalytic activity">
    <reaction evidence="16">
        <text>a ubiquinone + n Na(+)(in) + NADH + H(+) = a ubiquinol + n Na(+)(out) + NAD(+)</text>
        <dbReference type="Rhea" id="RHEA:47748"/>
        <dbReference type="Rhea" id="RHEA-COMP:9565"/>
        <dbReference type="Rhea" id="RHEA-COMP:9566"/>
        <dbReference type="ChEBI" id="CHEBI:15378"/>
        <dbReference type="ChEBI" id="CHEBI:16389"/>
        <dbReference type="ChEBI" id="CHEBI:17976"/>
        <dbReference type="ChEBI" id="CHEBI:29101"/>
        <dbReference type="ChEBI" id="CHEBI:57540"/>
        <dbReference type="ChEBI" id="CHEBI:57945"/>
        <dbReference type="EC" id="7.2.1.1"/>
    </reaction>
</comment>
<evidence type="ECO:0000256" key="4">
    <source>
        <dbReference type="ARBA" id="ARBA00022553"/>
    </source>
</evidence>
<keyword evidence="2 16" id="KW-1003">Cell membrane</keyword>
<evidence type="ECO:0000256" key="8">
    <source>
        <dbReference type="ARBA" id="ARBA00022967"/>
    </source>
</evidence>
<evidence type="ECO:0000259" key="18">
    <source>
        <dbReference type="SMART" id="SM00900"/>
    </source>
</evidence>
<keyword evidence="11 16" id="KW-0915">Sodium</keyword>
<keyword evidence="20" id="KW-1185">Reference proteome</keyword>
<keyword evidence="12 16" id="KW-0406">Ion transport</keyword>
<evidence type="ECO:0000256" key="13">
    <source>
        <dbReference type="ARBA" id="ARBA00023075"/>
    </source>
</evidence>
<dbReference type="NCBIfam" id="TIGR01938">
    <property type="entry name" value="nqrC"/>
    <property type="match status" value="1"/>
</dbReference>
<proteinExistence type="inferred from homology"/>
<evidence type="ECO:0000256" key="11">
    <source>
        <dbReference type="ARBA" id="ARBA00023053"/>
    </source>
</evidence>
<comment type="caution">
    <text evidence="16">Lacks conserved residue(s) required for the propagation of feature annotation.</text>
</comment>
<accession>A0ABP9VNI3</accession>
<feature type="modified residue" description="FMN phosphoryl threonine" evidence="16">
    <location>
        <position position="235"/>
    </location>
</feature>
<evidence type="ECO:0000256" key="14">
    <source>
        <dbReference type="ARBA" id="ARBA00023136"/>
    </source>
</evidence>
<dbReference type="SMART" id="SM00900">
    <property type="entry name" value="FMN_bind"/>
    <property type="match status" value="1"/>
</dbReference>
<reference evidence="19 20" key="1">
    <citation type="submission" date="2024-02" db="EMBL/GenBank/DDBJ databases">
        <title>Rhodopirellula caenicola NBRC 110016.</title>
        <authorList>
            <person name="Ichikawa N."/>
            <person name="Katano-Makiyama Y."/>
            <person name="Hidaka K."/>
        </authorList>
    </citation>
    <scope>NUCLEOTIDE SEQUENCE [LARGE SCALE GENOMIC DNA]</scope>
    <source>
        <strain evidence="19 20">NBRC 110016</strain>
    </source>
</reference>
<evidence type="ECO:0000256" key="3">
    <source>
        <dbReference type="ARBA" id="ARBA00022519"/>
    </source>
</evidence>
<dbReference type="InterPro" id="IPR007329">
    <property type="entry name" value="FMN-bd"/>
</dbReference>
<gene>
    <name evidence="16 19" type="primary">nqrC</name>
    <name evidence="19" type="ORF">Rcae01_02210</name>
</gene>
<feature type="transmembrane region" description="Helical" evidence="16">
    <location>
        <begin position="7"/>
        <end position="30"/>
    </location>
</feature>
<keyword evidence="6 16" id="KW-0288">FMN</keyword>